<keyword evidence="5 6" id="KW-0413">Isomerase</keyword>
<sequence length="321" mass="36491">MKNVKKVVVTAIAGVLMFSVFGCDMIQKTPEAVRKTTVAKVDGDKITLGEVDDKMKPLIEQMKSQYGDKYDQNQEAKDALAKQRKDILDGMVNEKVVIKEAAKLKVGQDKADADKFVDERIKQVKTAYGNDDKKLEEALKTNGMTMDTFKEYMKNQYIQQKLQEYIGKDLKVTDAEVDKYYETNKEQYTKDPGATIYHIVVPTEDEIKKIKEEYDKGAKFEDLAAKYGTDGTKNTGGSLGFVPFSTDKMDKDFMAAAKKLKEGEVSGPVKSQFGWHLIKVANVKDSIKQNLLKQKEQEETTKKLETWKKELKVEVYEDKIK</sequence>
<evidence type="ECO:0000313" key="9">
    <source>
        <dbReference type="EMBL" id="SHK04487.1"/>
    </source>
</evidence>
<dbReference type="GO" id="GO:0003755">
    <property type="term" value="F:peptidyl-prolyl cis-trans isomerase activity"/>
    <property type="evidence" value="ECO:0007669"/>
    <property type="project" value="UniProtKB-KW"/>
</dbReference>
<feature type="chain" id="PRO_5039265229" description="peptidylprolyl isomerase" evidence="7">
    <location>
        <begin position="23"/>
        <end position="321"/>
    </location>
</feature>
<dbReference type="EC" id="5.2.1.8" evidence="2"/>
<dbReference type="NCBIfam" id="NF000809">
    <property type="entry name" value="PRK00059.1"/>
    <property type="match status" value="1"/>
</dbReference>
<dbReference type="SUPFAM" id="SSF54534">
    <property type="entry name" value="FKBP-like"/>
    <property type="match status" value="1"/>
</dbReference>
<dbReference type="OrthoDB" id="14196at2"/>
<comment type="catalytic activity">
    <reaction evidence="1">
        <text>[protein]-peptidylproline (omega=180) = [protein]-peptidylproline (omega=0)</text>
        <dbReference type="Rhea" id="RHEA:16237"/>
        <dbReference type="Rhea" id="RHEA-COMP:10747"/>
        <dbReference type="Rhea" id="RHEA-COMP:10748"/>
        <dbReference type="ChEBI" id="CHEBI:83833"/>
        <dbReference type="ChEBI" id="CHEBI:83834"/>
        <dbReference type="EC" id="5.2.1.8"/>
    </reaction>
</comment>
<dbReference type="PANTHER" id="PTHR47245">
    <property type="entry name" value="PEPTIDYLPROLYL ISOMERASE"/>
    <property type="match status" value="1"/>
</dbReference>
<keyword evidence="10" id="KW-1185">Reference proteome</keyword>
<dbReference type="PANTHER" id="PTHR47245:SF1">
    <property type="entry name" value="FOLDASE PROTEIN PRSA"/>
    <property type="match status" value="1"/>
</dbReference>
<dbReference type="STRING" id="1121302.SAMN02745163_03076"/>
<dbReference type="PROSITE" id="PS51257">
    <property type="entry name" value="PROKAR_LIPOPROTEIN"/>
    <property type="match status" value="1"/>
</dbReference>
<evidence type="ECO:0000256" key="5">
    <source>
        <dbReference type="ARBA" id="ARBA00023235"/>
    </source>
</evidence>
<dbReference type="RefSeq" id="WP_072989662.1">
    <property type="nucleotide sequence ID" value="NZ_FQZB01000013.1"/>
</dbReference>
<dbReference type="EMBL" id="FQZB01000013">
    <property type="protein sequence ID" value="SHK04487.1"/>
    <property type="molecule type" value="Genomic_DNA"/>
</dbReference>
<gene>
    <name evidence="9" type="ORF">SAMN02745163_03076</name>
</gene>
<dbReference type="InterPro" id="IPR050245">
    <property type="entry name" value="PrsA_foldase"/>
</dbReference>
<keyword evidence="4 6" id="KW-0697">Rotamase</keyword>
<dbReference type="InterPro" id="IPR046357">
    <property type="entry name" value="PPIase_dom_sf"/>
</dbReference>
<proteinExistence type="predicted"/>
<evidence type="ECO:0000313" key="10">
    <source>
        <dbReference type="Proteomes" id="UP000184310"/>
    </source>
</evidence>
<organism evidence="9 10">
    <name type="scientific">Clostridium cavendishii DSM 21758</name>
    <dbReference type="NCBI Taxonomy" id="1121302"/>
    <lineage>
        <taxon>Bacteria</taxon>
        <taxon>Bacillati</taxon>
        <taxon>Bacillota</taxon>
        <taxon>Clostridia</taxon>
        <taxon>Eubacteriales</taxon>
        <taxon>Clostridiaceae</taxon>
        <taxon>Clostridium</taxon>
    </lineage>
</organism>
<dbReference type="Proteomes" id="UP000184310">
    <property type="component" value="Unassembled WGS sequence"/>
</dbReference>
<dbReference type="Pfam" id="PF13145">
    <property type="entry name" value="Rotamase_2"/>
    <property type="match status" value="1"/>
</dbReference>
<dbReference type="PROSITE" id="PS50198">
    <property type="entry name" value="PPIC_PPIASE_2"/>
    <property type="match status" value="1"/>
</dbReference>
<evidence type="ECO:0000256" key="1">
    <source>
        <dbReference type="ARBA" id="ARBA00000971"/>
    </source>
</evidence>
<dbReference type="InterPro" id="IPR027304">
    <property type="entry name" value="Trigger_fact/SurA_dom_sf"/>
</dbReference>
<evidence type="ECO:0000256" key="7">
    <source>
        <dbReference type="SAM" id="SignalP"/>
    </source>
</evidence>
<evidence type="ECO:0000259" key="8">
    <source>
        <dbReference type="PROSITE" id="PS50198"/>
    </source>
</evidence>
<dbReference type="SUPFAM" id="SSF109998">
    <property type="entry name" value="Triger factor/SurA peptide-binding domain-like"/>
    <property type="match status" value="1"/>
</dbReference>
<protein>
    <recommendedName>
        <fullName evidence="2">peptidylprolyl isomerase</fullName>
        <ecNumber evidence="2">5.2.1.8</ecNumber>
    </recommendedName>
</protein>
<dbReference type="Gene3D" id="3.10.50.40">
    <property type="match status" value="1"/>
</dbReference>
<evidence type="ECO:0000256" key="6">
    <source>
        <dbReference type="PROSITE-ProRule" id="PRU00278"/>
    </source>
</evidence>
<reference evidence="9 10" key="1">
    <citation type="submission" date="2016-11" db="EMBL/GenBank/DDBJ databases">
        <authorList>
            <person name="Jaros S."/>
            <person name="Januszkiewicz K."/>
            <person name="Wedrychowicz H."/>
        </authorList>
    </citation>
    <scope>NUCLEOTIDE SEQUENCE [LARGE SCALE GENOMIC DNA]</scope>
    <source>
        <strain evidence="9 10">DSM 21758</strain>
    </source>
</reference>
<dbReference type="Gene3D" id="1.10.4030.10">
    <property type="entry name" value="Porin chaperone SurA, peptide-binding domain"/>
    <property type="match status" value="1"/>
</dbReference>
<evidence type="ECO:0000256" key="2">
    <source>
        <dbReference type="ARBA" id="ARBA00013194"/>
    </source>
</evidence>
<accession>A0A1M6P9A6</accession>
<name>A0A1M6P9A6_9CLOT</name>
<dbReference type="AlphaFoldDB" id="A0A1M6P9A6"/>
<dbReference type="Pfam" id="PF13624">
    <property type="entry name" value="SurA_N_3"/>
    <property type="match status" value="1"/>
</dbReference>
<feature type="signal peptide" evidence="7">
    <location>
        <begin position="1"/>
        <end position="22"/>
    </location>
</feature>
<keyword evidence="3 7" id="KW-0732">Signal</keyword>
<feature type="domain" description="PpiC" evidence="8">
    <location>
        <begin position="191"/>
        <end position="282"/>
    </location>
</feature>
<evidence type="ECO:0000256" key="3">
    <source>
        <dbReference type="ARBA" id="ARBA00022729"/>
    </source>
</evidence>
<evidence type="ECO:0000256" key="4">
    <source>
        <dbReference type="ARBA" id="ARBA00023110"/>
    </source>
</evidence>
<dbReference type="InterPro" id="IPR000297">
    <property type="entry name" value="PPIase_PpiC"/>
</dbReference>